<gene>
    <name evidence="3" type="ORF">M011DRAFT_463776</name>
</gene>
<reference evidence="3" key="1">
    <citation type="journal article" date="2020" name="Stud. Mycol.">
        <title>101 Dothideomycetes genomes: a test case for predicting lifestyles and emergence of pathogens.</title>
        <authorList>
            <person name="Haridas S."/>
            <person name="Albert R."/>
            <person name="Binder M."/>
            <person name="Bloem J."/>
            <person name="Labutti K."/>
            <person name="Salamov A."/>
            <person name="Andreopoulos B."/>
            <person name="Baker S."/>
            <person name="Barry K."/>
            <person name="Bills G."/>
            <person name="Bluhm B."/>
            <person name="Cannon C."/>
            <person name="Castanera R."/>
            <person name="Culley D."/>
            <person name="Daum C."/>
            <person name="Ezra D."/>
            <person name="Gonzalez J."/>
            <person name="Henrissat B."/>
            <person name="Kuo A."/>
            <person name="Liang C."/>
            <person name="Lipzen A."/>
            <person name="Lutzoni F."/>
            <person name="Magnuson J."/>
            <person name="Mondo S."/>
            <person name="Nolan M."/>
            <person name="Ohm R."/>
            <person name="Pangilinan J."/>
            <person name="Park H.-J."/>
            <person name="Ramirez L."/>
            <person name="Alfaro M."/>
            <person name="Sun H."/>
            <person name="Tritt A."/>
            <person name="Yoshinaga Y."/>
            <person name="Zwiers L.-H."/>
            <person name="Turgeon B."/>
            <person name="Goodwin S."/>
            <person name="Spatafora J."/>
            <person name="Crous P."/>
            <person name="Grigoriev I."/>
        </authorList>
    </citation>
    <scope>NUCLEOTIDE SEQUENCE</scope>
    <source>
        <strain evidence="3">CBS 119925</strain>
    </source>
</reference>
<keyword evidence="4" id="KW-1185">Reference proteome</keyword>
<protein>
    <recommendedName>
        <fullName evidence="5">Mid2 domain-containing protein</fullName>
    </recommendedName>
</protein>
<evidence type="ECO:0000256" key="2">
    <source>
        <dbReference type="SAM" id="Phobius"/>
    </source>
</evidence>
<evidence type="ECO:0000256" key="1">
    <source>
        <dbReference type="SAM" id="MobiDB-lite"/>
    </source>
</evidence>
<evidence type="ECO:0000313" key="3">
    <source>
        <dbReference type="EMBL" id="KAF2752309.1"/>
    </source>
</evidence>
<feature type="region of interest" description="Disordered" evidence="1">
    <location>
        <begin position="205"/>
        <end position="228"/>
    </location>
</feature>
<dbReference type="OrthoDB" id="3801402at2759"/>
<dbReference type="AlphaFoldDB" id="A0A6A6VQZ4"/>
<name>A0A6A6VQZ4_9PLEO</name>
<evidence type="ECO:0000313" key="4">
    <source>
        <dbReference type="Proteomes" id="UP000799440"/>
    </source>
</evidence>
<proteinExistence type="predicted"/>
<organism evidence="3 4">
    <name type="scientific">Sporormia fimetaria CBS 119925</name>
    <dbReference type="NCBI Taxonomy" id="1340428"/>
    <lineage>
        <taxon>Eukaryota</taxon>
        <taxon>Fungi</taxon>
        <taxon>Dikarya</taxon>
        <taxon>Ascomycota</taxon>
        <taxon>Pezizomycotina</taxon>
        <taxon>Dothideomycetes</taxon>
        <taxon>Pleosporomycetidae</taxon>
        <taxon>Pleosporales</taxon>
        <taxon>Sporormiaceae</taxon>
        <taxon>Sporormia</taxon>
    </lineage>
</organism>
<keyword evidence="2" id="KW-0472">Membrane</keyword>
<evidence type="ECO:0008006" key="5">
    <source>
        <dbReference type="Google" id="ProtNLM"/>
    </source>
</evidence>
<dbReference type="Proteomes" id="UP000799440">
    <property type="component" value="Unassembled WGS sequence"/>
</dbReference>
<feature type="transmembrane region" description="Helical" evidence="2">
    <location>
        <begin position="118"/>
        <end position="140"/>
    </location>
</feature>
<sequence length="228" mass="23312">MAPQSAITPPPNPHIARQTYDLSAAFDYSSMISSILASFSAQESLYASYSYDDSVYSSILASVYSRYYPSVTDAPGYTYPPATGTAGLFGSDPTAARISASSENDTGGGGGLSQGAKIGIGVGVPLAVGLLVGIGVFLWCAGKRKGKKSSTTIVAPMQQQQAYVPGFIAPPVPVPYGAPPVGPGYGAGADWKVAAEPHVVEMPTGYPARPGAVEMDAGTVQPGTGARR</sequence>
<keyword evidence="2" id="KW-1133">Transmembrane helix</keyword>
<keyword evidence="2" id="KW-0812">Transmembrane</keyword>
<accession>A0A6A6VQZ4</accession>
<dbReference type="EMBL" id="MU006561">
    <property type="protein sequence ID" value="KAF2752309.1"/>
    <property type="molecule type" value="Genomic_DNA"/>
</dbReference>